<feature type="binding site" evidence="3">
    <location>
        <position position="161"/>
    </location>
    <ligand>
        <name>substrate</name>
    </ligand>
</feature>
<proteinExistence type="predicted"/>
<dbReference type="GO" id="GO:0016740">
    <property type="term" value="F:transferase activity"/>
    <property type="evidence" value="ECO:0007669"/>
    <property type="project" value="UniProtKB-KW"/>
</dbReference>
<evidence type="ECO:0000313" key="6">
    <source>
        <dbReference type="Proteomes" id="UP000183508"/>
    </source>
</evidence>
<evidence type="ECO:0000313" key="5">
    <source>
        <dbReference type="EMBL" id="SFV06172.1"/>
    </source>
</evidence>
<reference evidence="6" key="1">
    <citation type="submission" date="2016-10" db="EMBL/GenBank/DDBJ databases">
        <authorList>
            <person name="Varghese N."/>
        </authorList>
    </citation>
    <scope>NUCLEOTIDE SEQUENCE [LARGE SCALE GENOMIC DNA]</scope>
    <source>
        <strain evidence="6">DSM 17980</strain>
    </source>
</reference>
<organism evidence="5 6">
    <name type="scientific">Alicyclobacillus macrosporangiidus</name>
    <dbReference type="NCBI Taxonomy" id="392015"/>
    <lineage>
        <taxon>Bacteria</taxon>
        <taxon>Bacillati</taxon>
        <taxon>Bacillota</taxon>
        <taxon>Bacilli</taxon>
        <taxon>Bacillales</taxon>
        <taxon>Alicyclobacillaceae</taxon>
        <taxon>Alicyclobacillus</taxon>
    </lineage>
</organism>
<keyword evidence="6" id="KW-1185">Reference proteome</keyword>
<dbReference type="InterPro" id="IPR013024">
    <property type="entry name" value="GGCT-like"/>
</dbReference>
<feature type="active site" description="Proton acceptor" evidence="2">
    <location>
        <position position="120"/>
    </location>
</feature>
<dbReference type="SUPFAM" id="SSF110857">
    <property type="entry name" value="Gamma-glutamyl cyclotransferase-like"/>
    <property type="match status" value="1"/>
</dbReference>
<keyword evidence="1" id="KW-0456">Lyase</keyword>
<dbReference type="STRING" id="392015.SAMN05421543_1295"/>
<dbReference type="InterPro" id="IPR017939">
    <property type="entry name" value="G-Glutamylcylcotransferase"/>
</dbReference>
<protein>
    <submittedName>
        <fullName evidence="5">Gamma-glutamyl cyclotransferase, AIG2-like</fullName>
    </submittedName>
</protein>
<dbReference type="EMBL" id="FPBV01000029">
    <property type="protein sequence ID" value="SFV06172.1"/>
    <property type="molecule type" value="Genomic_DNA"/>
</dbReference>
<feature type="domain" description="Gamma-glutamylcyclotransferase AIG2-like" evidence="4">
    <location>
        <begin position="43"/>
        <end position="159"/>
    </location>
</feature>
<dbReference type="PANTHER" id="PTHR12935:SF0">
    <property type="entry name" value="GAMMA-GLUTAMYLCYCLOTRANSFERASE"/>
    <property type="match status" value="1"/>
</dbReference>
<dbReference type="PANTHER" id="PTHR12935">
    <property type="entry name" value="GAMMA-GLUTAMYLCYCLOTRANSFERASE"/>
    <property type="match status" value="1"/>
</dbReference>
<evidence type="ECO:0000259" key="4">
    <source>
        <dbReference type="Pfam" id="PF06094"/>
    </source>
</evidence>
<dbReference type="InterPro" id="IPR036568">
    <property type="entry name" value="GGCT-like_sf"/>
</dbReference>
<feature type="binding site" evidence="3">
    <location>
        <begin position="43"/>
        <end position="48"/>
    </location>
    <ligand>
        <name>substrate</name>
    </ligand>
</feature>
<name>A0A1I7L8Q9_9BACL</name>
<dbReference type="AlphaFoldDB" id="A0A1I7L8Q9"/>
<dbReference type="InterPro" id="IPR009288">
    <property type="entry name" value="AIG2-like_dom"/>
</dbReference>
<dbReference type="Gene3D" id="3.10.490.10">
    <property type="entry name" value="Gamma-glutamyl cyclotransferase-like"/>
    <property type="match status" value="1"/>
</dbReference>
<gene>
    <name evidence="5" type="ORF">SAMN05421543_1295</name>
</gene>
<dbReference type="Proteomes" id="UP000183508">
    <property type="component" value="Unassembled WGS sequence"/>
</dbReference>
<accession>A0A1I7L8Q9</accession>
<dbReference type="CDD" id="cd06661">
    <property type="entry name" value="GGCT_like"/>
    <property type="match status" value="1"/>
</dbReference>
<dbReference type="GO" id="GO:0003839">
    <property type="term" value="F:gamma-glutamylcyclotransferase activity"/>
    <property type="evidence" value="ECO:0007669"/>
    <property type="project" value="InterPro"/>
</dbReference>
<evidence type="ECO:0000256" key="3">
    <source>
        <dbReference type="PIRSR" id="PIRSR617939-2"/>
    </source>
</evidence>
<dbReference type="Pfam" id="PF06094">
    <property type="entry name" value="GGACT"/>
    <property type="match status" value="1"/>
</dbReference>
<evidence type="ECO:0000256" key="2">
    <source>
        <dbReference type="PIRSR" id="PIRSR617939-1"/>
    </source>
</evidence>
<sequence>MRFVDRIGRIEYTSLKGIERKRKSTLEDEETRNGGGKKHPMRYFAYGSCMNRNDFARTCPTARLLSERAELRGYRLVFNGRSMARGGGVANIQRAQGHVVHGVLWDVQDPREVAALNRREGAPYVYRRRRARVYVEDRPVWAWTYELVNPLCVEVPPSGEYAGLILAAIADPGYRQNVKAHICSLWKGTRNKRKGDGG</sequence>
<keyword evidence="5" id="KW-0808">Transferase</keyword>
<evidence type="ECO:0000256" key="1">
    <source>
        <dbReference type="ARBA" id="ARBA00023239"/>
    </source>
</evidence>